<reference evidence="2 3" key="1">
    <citation type="journal article" date="2023" name="Plants (Basel)">
        <title>Bridging the Gap: Combining Genomics and Transcriptomics Approaches to Understand Stylosanthes scabra, an Orphan Legume from the Brazilian Caatinga.</title>
        <authorList>
            <person name="Ferreira-Neto J.R.C."/>
            <person name="da Silva M.D."/>
            <person name="Binneck E."/>
            <person name="de Melo N.F."/>
            <person name="da Silva R.H."/>
            <person name="de Melo A.L.T.M."/>
            <person name="Pandolfi V."/>
            <person name="Bustamante F.O."/>
            <person name="Brasileiro-Vidal A.C."/>
            <person name="Benko-Iseppon A.M."/>
        </authorList>
    </citation>
    <scope>NUCLEOTIDE SEQUENCE [LARGE SCALE GENOMIC DNA]</scope>
    <source>
        <tissue evidence="2">Leaves</tissue>
    </source>
</reference>
<protein>
    <submittedName>
        <fullName evidence="2">Uncharacterized protein</fullName>
    </submittedName>
</protein>
<evidence type="ECO:0000313" key="3">
    <source>
        <dbReference type="Proteomes" id="UP001341840"/>
    </source>
</evidence>
<evidence type="ECO:0000256" key="1">
    <source>
        <dbReference type="SAM" id="MobiDB-lite"/>
    </source>
</evidence>
<keyword evidence="3" id="KW-1185">Reference proteome</keyword>
<dbReference type="Proteomes" id="UP001341840">
    <property type="component" value="Unassembled WGS sequence"/>
</dbReference>
<feature type="compositionally biased region" description="Basic and acidic residues" evidence="1">
    <location>
        <begin position="52"/>
        <end position="70"/>
    </location>
</feature>
<dbReference type="EMBL" id="JASCZI010241902">
    <property type="protein sequence ID" value="MED6208202.1"/>
    <property type="molecule type" value="Genomic_DNA"/>
</dbReference>
<proteinExistence type="predicted"/>
<accession>A0ABU6YCR4</accession>
<name>A0ABU6YCR4_9FABA</name>
<feature type="compositionally biased region" description="Polar residues" evidence="1">
    <location>
        <begin position="78"/>
        <end position="88"/>
    </location>
</feature>
<sequence length="175" mass="19074">MCSSANKSSTKRDKATINETPNRAPYKRRRVQVKPQTRGLKRKSSKINIAKSGERESFCDSHTSEADPCHQEQPSPPSRVNINANSPQARAPSDNKVHQETSPNGTAPDDPHVACKIPKDDDGGDVDPTMPSFNLGINQDEIDVSGRLSPKTVDVAGSPLVPIRVIIPPDFNEIE</sequence>
<evidence type="ECO:0000313" key="2">
    <source>
        <dbReference type="EMBL" id="MED6208202.1"/>
    </source>
</evidence>
<organism evidence="2 3">
    <name type="scientific">Stylosanthes scabra</name>
    <dbReference type="NCBI Taxonomy" id="79078"/>
    <lineage>
        <taxon>Eukaryota</taxon>
        <taxon>Viridiplantae</taxon>
        <taxon>Streptophyta</taxon>
        <taxon>Embryophyta</taxon>
        <taxon>Tracheophyta</taxon>
        <taxon>Spermatophyta</taxon>
        <taxon>Magnoliopsida</taxon>
        <taxon>eudicotyledons</taxon>
        <taxon>Gunneridae</taxon>
        <taxon>Pentapetalae</taxon>
        <taxon>rosids</taxon>
        <taxon>fabids</taxon>
        <taxon>Fabales</taxon>
        <taxon>Fabaceae</taxon>
        <taxon>Papilionoideae</taxon>
        <taxon>50 kb inversion clade</taxon>
        <taxon>dalbergioids sensu lato</taxon>
        <taxon>Dalbergieae</taxon>
        <taxon>Pterocarpus clade</taxon>
        <taxon>Stylosanthes</taxon>
    </lineage>
</organism>
<gene>
    <name evidence="2" type="ORF">PIB30_042859</name>
</gene>
<feature type="compositionally biased region" description="Basic and acidic residues" evidence="1">
    <location>
        <begin position="109"/>
        <end position="121"/>
    </location>
</feature>
<feature type="region of interest" description="Disordered" evidence="1">
    <location>
        <begin position="1"/>
        <end position="132"/>
    </location>
</feature>
<comment type="caution">
    <text evidence="2">The sequence shown here is derived from an EMBL/GenBank/DDBJ whole genome shotgun (WGS) entry which is preliminary data.</text>
</comment>